<dbReference type="PRINTS" id="PR00033">
    <property type="entry name" value="HTHASNC"/>
</dbReference>
<evidence type="ECO:0000256" key="3">
    <source>
        <dbReference type="ARBA" id="ARBA00023159"/>
    </source>
</evidence>
<dbReference type="FunFam" id="1.10.10.10:FF:000186">
    <property type="entry name" value="AsnC family transcriptional regulator"/>
    <property type="match status" value="1"/>
</dbReference>
<name>D0KXL1_HALNC</name>
<keyword evidence="2" id="KW-0238">DNA-binding</keyword>
<protein>
    <recommendedName>
        <fullName evidence="5">Leucine-responsive regulatory protein</fullName>
    </recommendedName>
</protein>
<dbReference type="Pfam" id="PF13412">
    <property type="entry name" value="HTH_24"/>
    <property type="match status" value="1"/>
</dbReference>
<dbReference type="PROSITE" id="PS50956">
    <property type="entry name" value="HTH_ASNC_2"/>
    <property type="match status" value="1"/>
</dbReference>
<dbReference type="GO" id="GO:0043565">
    <property type="term" value="F:sequence-specific DNA binding"/>
    <property type="evidence" value="ECO:0007669"/>
    <property type="project" value="InterPro"/>
</dbReference>
<dbReference type="Pfam" id="PF01037">
    <property type="entry name" value="AsnC_trans_reg"/>
    <property type="match status" value="1"/>
</dbReference>
<dbReference type="GO" id="GO:0006355">
    <property type="term" value="P:regulation of DNA-templated transcription"/>
    <property type="evidence" value="ECO:0007669"/>
    <property type="project" value="UniProtKB-ARBA"/>
</dbReference>
<dbReference type="OrthoDB" id="166264at2"/>
<evidence type="ECO:0000256" key="4">
    <source>
        <dbReference type="ARBA" id="ARBA00023163"/>
    </source>
</evidence>
<dbReference type="Gene3D" id="3.30.70.920">
    <property type="match status" value="1"/>
</dbReference>
<evidence type="ECO:0000259" key="6">
    <source>
        <dbReference type="PROSITE" id="PS50956"/>
    </source>
</evidence>
<dbReference type="FunFam" id="3.30.70.920:FF:000001">
    <property type="entry name" value="Transcriptional regulator, AsnC family"/>
    <property type="match status" value="1"/>
</dbReference>
<dbReference type="InterPro" id="IPR011991">
    <property type="entry name" value="ArsR-like_HTH"/>
</dbReference>
<dbReference type="InterPro" id="IPR019885">
    <property type="entry name" value="Tscrpt_reg_HTH_AsnC-type_CS"/>
</dbReference>
<dbReference type="EMBL" id="CP001801">
    <property type="protein sequence ID" value="ACX97199.1"/>
    <property type="molecule type" value="Genomic_DNA"/>
</dbReference>
<dbReference type="Gene3D" id="1.10.10.10">
    <property type="entry name" value="Winged helix-like DNA-binding domain superfamily/Winged helix DNA-binding domain"/>
    <property type="match status" value="1"/>
</dbReference>
<dbReference type="Proteomes" id="UP000009102">
    <property type="component" value="Chromosome"/>
</dbReference>
<keyword evidence="8" id="KW-1185">Reference proteome</keyword>
<keyword evidence="1" id="KW-0805">Transcription regulation</keyword>
<evidence type="ECO:0000256" key="2">
    <source>
        <dbReference type="ARBA" id="ARBA00023125"/>
    </source>
</evidence>
<dbReference type="InterPro" id="IPR019888">
    <property type="entry name" value="Tscrpt_reg_AsnC-like"/>
</dbReference>
<dbReference type="SMART" id="SM00344">
    <property type="entry name" value="HTH_ASNC"/>
    <property type="match status" value="1"/>
</dbReference>
<keyword evidence="3" id="KW-0010">Activator</keyword>
<evidence type="ECO:0000313" key="7">
    <source>
        <dbReference type="EMBL" id="ACX97199.1"/>
    </source>
</evidence>
<dbReference type="HOGENOM" id="CLU_091233_0_0_6"/>
<dbReference type="InterPro" id="IPR000485">
    <property type="entry name" value="AsnC-type_HTH_dom"/>
</dbReference>
<keyword evidence="4" id="KW-0804">Transcription</keyword>
<dbReference type="SUPFAM" id="SSF54909">
    <property type="entry name" value="Dimeric alpha+beta barrel"/>
    <property type="match status" value="1"/>
</dbReference>
<dbReference type="KEGG" id="hna:Hneap_2390"/>
<dbReference type="eggNOG" id="COG1522">
    <property type="taxonomic scope" value="Bacteria"/>
</dbReference>
<dbReference type="PROSITE" id="PS00519">
    <property type="entry name" value="HTH_ASNC_1"/>
    <property type="match status" value="1"/>
</dbReference>
<dbReference type="PANTHER" id="PTHR30154">
    <property type="entry name" value="LEUCINE-RESPONSIVE REGULATORY PROTEIN"/>
    <property type="match status" value="1"/>
</dbReference>
<feature type="domain" description="HTH asnC-type" evidence="6">
    <location>
        <begin position="11"/>
        <end position="72"/>
    </location>
</feature>
<dbReference type="AlphaFoldDB" id="D0KXL1"/>
<dbReference type="GO" id="GO:0043201">
    <property type="term" value="P:response to L-leucine"/>
    <property type="evidence" value="ECO:0007669"/>
    <property type="project" value="TreeGrafter"/>
</dbReference>
<dbReference type="RefSeq" id="WP_012825230.1">
    <property type="nucleotide sequence ID" value="NC_013422.1"/>
</dbReference>
<evidence type="ECO:0000313" key="8">
    <source>
        <dbReference type="Proteomes" id="UP000009102"/>
    </source>
</evidence>
<dbReference type="InterPro" id="IPR036390">
    <property type="entry name" value="WH_DNA-bd_sf"/>
</dbReference>
<dbReference type="InterPro" id="IPR011008">
    <property type="entry name" value="Dimeric_a/b-barrel"/>
</dbReference>
<dbReference type="PANTHER" id="PTHR30154:SF0">
    <property type="entry name" value="LEUCINE-RESPONSIVE REGULATORY PROTEIN"/>
    <property type="match status" value="1"/>
</dbReference>
<dbReference type="InterPro" id="IPR036388">
    <property type="entry name" value="WH-like_DNA-bd_sf"/>
</dbReference>
<organism evidence="7 8">
    <name type="scientific">Halothiobacillus neapolitanus (strain ATCC 23641 / DSM 15147 / CIP 104769 / NCIMB 8539 / c2)</name>
    <name type="common">Thiobacillus neapolitanus</name>
    <dbReference type="NCBI Taxonomy" id="555778"/>
    <lineage>
        <taxon>Bacteria</taxon>
        <taxon>Pseudomonadati</taxon>
        <taxon>Pseudomonadota</taxon>
        <taxon>Gammaproteobacteria</taxon>
        <taxon>Chromatiales</taxon>
        <taxon>Halothiobacillaceae</taxon>
        <taxon>Halothiobacillus</taxon>
    </lineage>
</organism>
<dbReference type="InterPro" id="IPR019887">
    <property type="entry name" value="Tscrpt_reg_AsnC/Lrp_C"/>
</dbReference>
<dbReference type="GO" id="GO:0005829">
    <property type="term" value="C:cytosol"/>
    <property type="evidence" value="ECO:0007669"/>
    <property type="project" value="TreeGrafter"/>
</dbReference>
<reference evidence="7 8" key="1">
    <citation type="submission" date="2009-10" db="EMBL/GenBank/DDBJ databases">
        <title>Complete sequence of Halothiobacillus neapolitanus c2.</title>
        <authorList>
            <consortium name="US DOE Joint Genome Institute"/>
            <person name="Lucas S."/>
            <person name="Copeland A."/>
            <person name="Lapidus A."/>
            <person name="Glavina del Rio T."/>
            <person name="Tice H."/>
            <person name="Bruce D."/>
            <person name="Goodwin L."/>
            <person name="Pitluck S."/>
            <person name="Davenport K."/>
            <person name="Brettin T."/>
            <person name="Detter J.C."/>
            <person name="Han C."/>
            <person name="Tapia R."/>
            <person name="Larimer F."/>
            <person name="Land M."/>
            <person name="Hauser L."/>
            <person name="Kyrpides N."/>
            <person name="Mikhailova N."/>
            <person name="Kerfeld C."/>
            <person name="Cannon G."/>
            <person name="Heinhort S."/>
        </authorList>
    </citation>
    <scope>NUCLEOTIDE SEQUENCE [LARGE SCALE GENOMIC DNA]</scope>
    <source>
        <strain evidence="8">ATCC 23641 / c2</strain>
    </source>
</reference>
<evidence type="ECO:0000256" key="5">
    <source>
        <dbReference type="ARBA" id="ARBA00039227"/>
    </source>
</evidence>
<dbReference type="CDD" id="cd00090">
    <property type="entry name" value="HTH_ARSR"/>
    <property type="match status" value="1"/>
</dbReference>
<dbReference type="GO" id="GO:0006524">
    <property type="term" value="P:alanine catabolic process"/>
    <property type="evidence" value="ECO:0007669"/>
    <property type="project" value="TreeGrafter"/>
</dbReference>
<dbReference type="SUPFAM" id="SSF46785">
    <property type="entry name" value="Winged helix' DNA-binding domain"/>
    <property type="match status" value="1"/>
</dbReference>
<accession>D0KXL1</accession>
<dbReference type="STRING" id="555778.Hneap_2390"/>
<proteinExistence type="predicted"/>
<evidence type="ECO:0000256" key="1">
    <source>
        <dbReference type="ARBA" id="ARBA00023015"/>
    </source>
</evidence>
<gene>
    <name evidence="7" type="ordered locus">Hneap_2390</name>
</gene>
<sequence length="166" mass="18729">MRIRTHSVRELDKIDRKILDILQQNARISVSDLAEQVGLSVTPCGERIKRLEKEGVILGYHARLDPQALALSLLVFVEIKLSAKSGVMFENFKREIIKLPSILECHLVSGEFDYLIKARISKMSDYRKLLGEILLALPGAQESKSYIVMEEVKETLALPLETAEVP</sequence>